<dbReference type="RefSeq" id="WP_084311780.1">
    <property type="nucleotide sequence ID" value="NZ_FNIJ01000004.1"/>
</dbReference>
<proteinExistence type="predicted"/>
<reference evidence="2" key="1">
    <citation type="submission" date="2016-10" db="EMBL/GenBank/DDBJ databases">
        <authorList>
            <person name="Varghese N."/>
            <person name="Submissions S."/>
        </authorList>
    </citation>
    <scope>NUCLEOTIDE SEQUENCE [LARGE SCALE GENOMIC DNA]</scope>
    <source>
        <strain evidence="2">JCM 21621</strain>
    </source>
</reference>
<evidence type="ECO:0000313" key="2">
    <source>
        <dbReference type="Proteomes" id="UP000242957"/>
    </source>
</evidence>
<dbReference type="EMBL" id="FNIJ01000004">
    <property type="protein sequence ID" value="SDN68721.1"/>
    <property type="molecule type" value="Genomic_DNA"/>
</dbReference>
<dbReference type="STRING" id="198616.SAMN05216193_104267"/>
<organism evidence="1 2">
    <name type="scientific">Pseudomonas jinjuensis</name>
    <dbReference type="NCBI Taxonomy" id="198616"/>
    <lineage>
        <taxon>Bacteria</taxon>
        <taxon>Pseudomonadati</taxon>
        <taxon>Pseudomonadota</taxon>
        <taxon>Gammaproteobacteria</taxon>
        <taxon>Pseudomonadales</taxon>
        <taxon>Pseudomonadaceae</taxon>
        <taxon>Pseudomonas</taxon>
    </lineage>
</organism>
<dbReference type="OrthoDB" id="6893322at2"/>
<dbReference type="AlphaFoldDB" id="A0A1H0DFF5"/>
<name>A0A1H0DFF5_9PSED</name>
<sequence>MNQALRTPFTPADSQPVELFGLRPDGWTPRPEDAGHSALFAIRAEAEADILCRLLNLFAIQGYLPTEMQAREEDGWMHVHLRLPALPRHRAEVLAARMRAMVTVSEVELDFRLH</sequence>
<evidence type="ECO:0000313" key="1">
    <source>
        <dbReference type="EMBL" id="SDN68721.1"/>
    </source>
</evidence>
<gene>
    <name evidence="1" type="ORF">SAMN05216193_104267</name>
</gene>
<dbReference type="Proteomes" id="UP000242957">
    <property type="component" value="Unassembled WGS sequence"/>
</dbReference>
<accession>A0A1H0DFF5</accession>
<keyword evidence="2" id="KW-1185">Reference proteome</keyword>
<protein>
    <submittedName>
        <fullName evidence="1">Uncharacterized protein</fullName>
    </submittedName>
</protein>